<dbReference type="InterPro" id="IPR002401">
    <property type="entry name" value="Cyt_P450_E_grp-I"/>
</dbReference>
<dbReference type="InterPro" id="IPR050121">
    <property type="entry name" value="Cytochrome_P450_monoxygenase"/>
</dbReference>
<dbReference type="PRINTS" id="PR00463">
    <property type="entry name" value="EP450I"/>
</dbReference>
<dbReference type="RefSeq" id="WP_201693146.1">
    <property type="nucleotide sequence ID" value="NZ_JAEQND010000019.1"/>
</dbReference>
<protein>
    <submittedName>
        <fullName evidence="4">Cytochrome P450</fullName>
    </submittedName>
</protein>
<evidence type="ECO:0000256" key="1">
    <source>
        <dbReference type="ARBA" id="ARBA00001971"/>
    </source>
</evidence>
<dbReference type="SUPFAM" id="SSF48264">
    <property type="entry name" value="Cytochrome P450"/>
    <property type="match status" value="1"/>
</dbReference>
<keyword evidence="5" id="KW-1185">Reference proteome</keyword>
<dbReference type="InterPro" id="IPR017972">
    <property type="entry name" value="Cyt_P450_CS"/>
</dbReference>
<keyword evidence="3" id="KW-0408">Iron</keyword>
<keyword evidence="3" id="KW-0479">Metal-binding</keyword>
<organism evidence="4 5">
    <name type="scientific">Ramlibacter alkalitolerans</name>
    <dbReference type="NCBI Taxonomy" id="2039631"/>
    <lineage>
        <taxon>Bacteria</taxon>
        <taxon>Pseudomonadati</taxon>
        <taxon>Pseudomonadota</taxon>
        <taxon>Betaproteobacteria</taxon>
        <taxon>Burkholderiales</taxon>
        <taxon>Comamonadaceae</taxon>
        <taxon>Ramlibacter</taxon>
    </lineage>
</organism>
<proteinExistence type="inferred from homology"/>
<accession>A0ABS1JW17</accession>
<comment type="similarity">
    <text evidence="2 3">Belongs to the cytochrome P450 family.</text>
</comment>
<dbReference type="Gene3D" id="1.10.630.10">
    <property type="entry name" value="Cytochrome P450"/>
    <property type="match status" value="1"/>
</dbReference>
<reference evidence="4 5" key="1">
    <citation type="journal article" date="2017" name="Int. J. Syst. Evol. Microbiol.">
        <title>Ramlibacter alkalitolerans sp. nov., alkali-tolerant bacterium isolated from soil of ginseng.</title>
        <authorList>
            <person name="Lee D.H."/>
            <person name="Cha C.J."/>
        </authorList>
    </citation>
    <scope>NUCLEOTIDE SEQUENCE [LARGE SCALE GENOMIC DNA]</scope>
    <source>
        <strain evidence="4 5">KACC 19305</strain>
    </source>
</reference>
<keyword evidence="3" id="KW-0349">Heme</keyword>
<gene>
    <name evidence="4" type="ORF">JI746_25570</name>
</gene>
<comment type="cofactor">
    <cofactor evidence="1">
        <name>heme</name>
        <dbReference type="ChEBI" id="CHEBI:30413"/>
    </cofactor>
</comment>
<evidence type="ECO:0000256" key="2">
    <source>
        <dbReference type="ARBA" id="ARBA00010617"/>
    </source>
</evidence>
<dbReference type="InterPro" id="IPR001128">
    <property type="entry name" value="Cyt_P450"/>
</dbReference>
<dbReference type="PRINTS" id="PR00385">
    <property type="entry name" value="P450"/>
</dbReference>
<evidence type="ECO:0000313" key="4">
    <source>
        <dbReference type="EMBL" id="MBL0428500.1"/>
    </source>
</evidence>
<dbReference type="PANTHER" id="PTHR24305">
    <property type="entry name" value="CYTOCHROME P450"/>
    <property type="match status" value="1"/>
</dbReference>
<dbReference type="EMBL" id="JAEQND010000019">
    <property type="protein sequence ID" value="MBL0428500.1"/>
    <property type="molecule type" value="Genomic_DNA"/>
</dbReference>
<sequence length="436" mass="48365">MAQALSAPGPTERHDLDANDESLSLLLQWLAQYGNTFRVPSLTRPVDALVINDPDDIRRVLLTHRANYVKGAGLERVRMLVGNGLIVSEGEAWARQRHRMQPMFQGSANRAFAPMIQDLQADLVARWAVRAGSGEPIDLTRELSAVALEVVLRALFSVDFDRLVLAEGSNPFDFLAEESVRDLRFAARFRALGRFVRDIVDARRHEGRSEADWLSMLMHARDKGGEAPMAERALVDEALTLIIAGHETTASTLNWTWYLLSQHPQVQRELQAAVDAPSALPLAAESVPGETAAGSYVEQVLQEALRLYPPVWLFSRRAVGDDTLGGHPVPAGTDIFISPYLLHRSAAHWESPEAFVPERFAPGAAAGRHRFAYLPFSAGPRFCIGAGFAMAEMAMHLAMVARRFELQYCGTAPAEPEFHINLRTRHPVRMRLIART</sequence>
<evidence type="ECO:0000313" key="5">
    <source>
        <dbReference type="Proteomes" id="UP000622707"/>
    </source>
</evidence>
<keyword evidence="3" id="KW-0503">Monooxygenase</keyword>
<evidence type="ECO:0000256" key="3">
    <source>
        <dbReference type="RuleBase" id="RU000461"/>
    </source>
</evidence>
<name>A0ABS1JW17_9BURK</name>
<keyword evidence="3" id="KW-0560">Oxidoreductase</keyword>
<dbReference type="Pfam" id="PF00067">
    <property type="entry name" value="p450"/>
    <property type="match status" value="1"/>
</dbReference>
<dbReference type="Proteomes" id="UP000622707">
    <property type="component" value="Unassembled WGS sequence"/>
</dbReference>
<dbReference type="PANTHER" id="PTHR24305:SF166">
    <property type="entry name" value="CYTOCHROME P450 12A4, MITOCHONDRIAL-RELATED"/>
    <property type="match status" value="1"/>
</dbReference>
<comment type="caution">
    <text evidence="4">The sequence shown here is derived from an EMBL/GenBank/DDBJ whole genome shotgun (WGS) entry which is preliminary data.</text>
</comment>
<dbReference type="PROSITE" id="PS00086">
    <property type="entry name" value="CYTOCHROME_P450"/>
    <property type="match status" value="1"/>
</dbReference>
<dbReference type="InterPro" id="IPR036396">
    <property type="entry name" value="Cyt_P450_sf"/>
</dbReference>